<dbReference type="EMBL" id="JAPFFF010000008">
    <property type="protein sequence ID" value="KAK8883466.1"/>
    <property type="molecule type" value="Genomic_DNA"/>
</dbReference>
<keyword evidence="2" id="KW-0547">Nucleotide-binding</keyword>
<name>A0ABR2JX74_9EUKA</name>
<dbReference type="InterPro" id="IPR001806">
    <property type="entry name" value="Small_GTPase"/>
</dbReference>
<dbReference type="PRINTS" id="PR00449">
    <property type="entry name" value="RASTRNSFRMNG"/>
</dbReference>
<dbReference type="NCBIfam" id="TIGR00231">
    <property type="entry name" value="small_GTP"/>
    <property type="match status" value="1"/>
</dbReference>
<keyword evidence="5" id="KW-1185">Reference proteome</keyword>
<evidence type="ECO:0000256" key="2">
    <source>
        <dbReference type="ARBA" id="ARBA00022741"/>
    </source>
</evidence>
<gene>
    <name evidence="4" type="ORF">M9Y10_042553</name>
</gene>
<evidence type="ECO:0000313" key="5">
    <source>
        <dbReference type="Proteomes" id="UP001470230"/>
    </source>
</evidence>
<evidence type="ECO:0000313" key="4">
    <source>
        <dbReference type="EMBL" id="KAK8883466.1"/>
    </source>
</evidence>
<dbReference type="Pfam" id="PF00071">
    <property type="entry name" value="Ras"/>
    <property type="match status" value="1"/>
</dbReference>
<comment type="similarity">
    <text evidence="1">Belongs to the small GTPase superfamily. Rab family.</text>
</comment>
<evidence type="ECO:0000256" key="1">
    <source>
        <dbReference type="ARBA" id="ARBA00006270"/>
    </source>
</evidence>
<dbReference type="SUPFAM" id="SSF52540">
    <property type="entry name" value="P-loop containing nucleoside triphosphate hydrolases"/>
    <property type="match status" value="1"/>
</dbReference>
<dbReference type="Gene3D" id="3.40.50.300">
    <property type="entry name" value="P-loop containing nucleotide triphosphate hydrolases"/>
    <property type="match status" value="1"/>
</dbReference>
<dbReference type="SMART" id="SM00174">
    <property type="entry name" value="RHO"/>
    <property type="match status" value="1"/>
</dbReference>
<accession>A0ABR2JX74</accession>
<dbReference type="InterPro" id="IPR027417">
    <property type="entry name" value="P-loop_NTPase"/>
</dbReference>
<dbReference type="SMART" id="SM00176">
    <property type="entry name" value="RAN"/>
    <property type="match status" value="1"/>
</dbReference>
<reference evidence="4 5" key="1">
    <citation type="submission" date="2024-04" db="EMBL/GenBank/DDBJ databases">
        <title>Tritrichomonas musculus Genome.</title>
        <authorList>
            <person name="Alves-Ferreira E."/>
            <person name="Grigg M."/>
            <person name="Lorenzi H."/>
            <person name="Galac M."/>
        </authorList>
    </citation>
    <scope>NUCLEOTIDE SEQUENCE [LARGE SCALE GENOMIC DNA]</scope>
    <source>
        <strain evidence="4 5">EAF2021</strain>
    </source>
</reference>
<dbReference type="InterPro" id="IPR005225">
    <property type="entry name" value="Small_GTP-bd"/>
</dbReference>
<sequence>MSHSPNENNIPIKNENVSSEISLEEINHSFTKSGECIKRVFQIFFAGDFGVGKTCLFRRYIDGTYNETMRCTINPDYYTKDYELDNDRAVTLKFVDISGYELYSDKTHSLYKGSVGAIVIFDVTRIDSFNKIEEWKKDIDEKVQVSGNRPIPCLLIGNKIDCCQDHKIFKSKEEIEKFVVEKKFIKYFETSAKEQINIDEPLNYLINYIIDNKIEPFVDDGTNTSTESDSSNCFLS</sequence>
<organism evidence="4 5">
    <name type="scientific">Tritrichomonas musculus</name>
    <dbReference type="NCBI Taxonomy" id="1915356"/>
    <lineage>
        <taxon>Eukaryota</taxon>
        <taxon>Metamonada</taxon>
        <taxon>Parabasalia</taxon>
        <taxon>Tritrichomonadida</taxon>
        <taxon>Tritrichomonadidae</taxon>
        <taxon>Tritrichomonas</taxon>
    </lineage>
</organism>
<protein>
    <submittedName>
        <fullName evidence="4">Rab32, member RAS oncoprotein</fullName>
    </submittedName>
</protein>
<dbReference type="PROSITE" id="PS51419">
    <property type="entry name" value="RAB"/>
    <property type="match status" value="1"/>
</dbReference>
<dbReference type="SMART" id="SM00173">
    <property type="entry name" value="RAS"/>
    <property type="match status" value="1"/>
</dbReference>
<comment type="caution">
    <text evidence="4">The sequence shown here is derived from an EMBL/GenBank/DDBJ whole genome shotgun (WGS) entry which is preliminary data.</text>
</comment>
<dbReference type="SMART" id="SM00175">
    <property type="entry name" value="RAB"/>
    <property type="match status" value="1"/>
</dbReference>
<dbReference type="PANTHER" id="PTHR47981">
    <property type="entry name" value="RAB FAMILY"/>
    <property type="match status" value="1"/>
</dbReference>
<proteinExistence type="inferred from homology"/>
<evidence type="ECO:0000256" key="3">
    <source>
        <dbReference type="ARBA" id="ARBA00023134"/>
    </source>
</evidence>
<dbReference type="PANTHER" id="PTHR47981:SF39">
    <property type="entry name" value="RAS-RELATED PROTEIN RAB"/>
    <property type="match status" value="1"/>
</dbReference>
<dbReference type="Proteomes" id="UP001470230">
    <property type="component" value="Unassembled WGS sequence"/>
</dbReference>
<keyword evidence="3" id="KW-0342">GTP-binding</keyword>